<dbReference type="InterPro" id="IPR028082">
    <property type="entry name" value="Peripla_BP_I"/>
</dbReference>
<dbReference type="SUPFAM" id="SSF53822">
    <property type="entry name" value="Periplasmic binding protein-like I"/>
    <property type="match status" value="2"/>
</dbReference>
<keyword evidence="4 8" id="KW-0472">Membrane</keyword>
<evidence type="ECO:0000256" key="1">
    <source>
        <dbReference type="ARBA" id="ARBA00004141"/>
    </source>
</evidence>
<evidence type="ECO:0000313" key="10">
    <source>
        <dbReference type="EMBL" id="PVD25332.1"/>
    </source>
</evidence>
<evidence type="ECO:0000256" key="2">
    <source>
        <dbReference type="ARBA" id="ARBA00022692"/>
    </source>
</evidence>
<dbReference type="GO" id="GO:0004930">
    <property type="term" value="F:G protein-coupled receptor activity"/>
    <property type="evidence" value="ECO:0007669"/>
    <property type="project" value="InterPro"/>
</dbReference>
<evidence type="ECO:0000256" key="4">
    <source>
        <dbReference type="ARBA" id="ARBA00023136"/>
    </source>
</evidence>
<dbReference type="OrthoDB" id="425344at2759"/>
<feature type="domain" description="Receptor ligand binding region" evidence="9">
    <location>
        <begin position="7"/>
        <end position="369"/>
    </location>
</feature>
<feature type="domain" description="Receptor ligand binding region" evidence="9">
    <location>
        <begin position="465"/>
        <end position="715"/>
    </location>
</feature>
<evidence type="ECO:0000256" key="5">
    <source>
        <dbReference type="ARBA" id="ARBA00023170"/>
    </source>
</evidence>
<feature type="compositionally biased region" description="Low complexity" evidence="7">
    <location>
        <begin position="1424"/>
        <end position="1440"/>
    </location>
</feature>
<feature type="compositionally biased region" description="Polar residues" evidence="7">
    <location>
        <begin position="1056"/>
        <end position="1066"/>
    </location>
</feature>
<organism evidence="10 11">
    <name type="scientific">Pomacea canaliculata</name>
    <name type="common">Golden apple snail</name>
    <dbReference type="NCBI Taxonomy" id="400727"/>
    <lineage>
        <taxon>Eukaryota</taxon>
        <taxon>Metazoa</taxon>
        <taxon>Spiralia</taxon>
        <taxon>Lophotrochozoa</taxon>
        <taxon>Mollusca</taxon>
        <taxon>Gastropoda</taxon>
        <taxon>Caenogastropoda</taxon>
        <taxon>Architaenioglossa</taxon>
        <taxon>Ampullarioidea</taxon>
        <taxon>Ampullariidae</taxon>
        <taxon>Pomacea</taxon>
    </lineage>
</organism>
<dbReference type="Gene3D" id="3.40.50.2300">
    <property type="match status" value="4"/>
</dbReference>
<proteinExistence type="predicted"/>
<feature type="transmembrane region" description="Helical" evidence="8">
    <location>
        <begin position="936"/>
        <end position="963"/>
    </location>
</feature>
<feature type="compositionally biased region" description="Polar residues" evidence="7">
    <location>
        <begin position="1326"/>
        <end position="1346"/>
    </location>
</feature>
<evidence type="ECO:0000259" key="9">
    <source>
        <dbReference type="Pfam" id="PF01094"/>
    </source>
</evidence>
<comment type="caution">
    <text evidence="10">The sequence shown here is derived from an EMBL/GenBank/DDBJ whole genome shotgun (WGS) entry which is preliminary data.</text>
</comment>
<dbReference type="PRINTS" id="PR00248">
    <property type="entry name" value="GPCRMGR"/>
</dbReference>
<feature type="compositionally biased region" description="Basic and acidic residues" evidence="7">
    <location>
        <begin position="1497"/>
        <end position="1515"/>
    </location>
</feature>
<feature type="compositionally biased region" description="Low complexity" evidence="7">
    <location>
        <begin position="1485"/>
        <end position="1496"/>
    </location>
</feature>
<gene>
    <name evidence="10" type="ORF">C0Q70_15832</name>
</gene>
<evidence type="ECO:0000313" key="11">
    <source>
        <dbReference type="Proteomes" id="UP000245119"/>
    </source>
</evidence>
<comment type="subcellular location">
    <subcellularLocation>
        <location evidence="1">Membrane</location>
        <topology evidence="1">Multi-pass membrane protein</topology>
    </subcellularLocation>
</comment>
<dbReference type="Proteomes" id="UP000245119">
    <property type="component" value="Linkage Group LG9"/>
</dbReference>
<reference evidence="10 11" key="1">
    <citation type="submission" date="2018-04" db="EMBL/GenBank/DDBJ databases">
        <title>The genome of golden apple snail Pomacea canaliculata provides insight into stress tolerance and invasive adaptation.</title>
        <authorList>
            <person name="Liu C."/>
            <person name="Liu B."/>
            <person name="Ren Y."/>
            <person name="Zhang Y."/>
            <person name="Wang H."/>
            <person name="Li S."/>
            <person name="Jiang F."/>
            <person name="Yin L."/>
            <person name="Zhang G."/>
            <person name="Qian W."/>
            <person name="Fan W."/>
        </authorList>
    </citation>
    <scope>NUCLEOTIDE SEQUENCE [LARGE SCALE GENOMIC DNA]</scope>
    <source>
        <strain evidence="10">SZHN2017</strain>
        <tissue evidence="10">Muscle</tissue>
    </source>
</reference>
<keyword evidence="2 8" id="KW-0812">Transmembrane</keyword>
<evidence type="ECO:0000256" key="7">
    <source>
        <dbReference type="SAM" id="MobiDB-lite"/>
    </source>
</evidence>
<dbReference type="InterPro" id="IPR050726">
    <property type="entry name" value="mGluR"/>
</dbReference>
<keyword evidence="11" id="KW-1185">Reference proteome</keyword>
<name>A0A2T7NVZ5_POMCA</name>
<feature type="compositionally biased region" description="Low complexity" evidence="7">
    <location>
        <begin position="1073"/>
        <end position="1084"/>
    </location>
</feature>
<dbReference type="PANTHER" id="PTHR24060">
    <property type="entry name" value="METABOTROPIC GLUTAMATE RECEPTOR"/>
    <property type="match status" value="1"/>
</dbReference>
<feature type="compositionally biased region" description="Polar residues" evidence="7">
    <location>
        <begin position="1457"/>
        <end position="1467"/>
    </location>
</feature>
<keyword evidence="3 8" id="KW-1133">Transmembrane helix</keyword>
<protein>
    <recommendedName>
        <fullName evidence="9">Receptor ligand binding region domain-containing protein</fullName>
    </recommendedName>
</protein>
<dbReference type="InterPro" id="IPR000337">
    <property type="entry name" value="GPCR_3"/>
</dbReference>
<keyword evidence="5" id="KW-0675">Receptor</keyword>
<feature type="region of interest" description="Disordered" evidence="7">
    <location>
        <begin position="1412"/>
        <end position="1530"/>
    </location>
</feature>
<dbReference type="GO" id="GO:0016020">
    <property type="term" value="C:membrane"/>
    <property type="evidence" value="ECO:0007669"/>
    <property type="project" value="UniProtKB-SubCell"/>
</dbReference>
<evidence type="ECO:0000256" key="6">
    <source>
        <dbReference type="ARBA" id="ARBA00023180"/>
    </source>
</evidence>
<feature type="compositionally biased region" description="Polar residues" evidence="7">
    <location>
        <begin position="1117"/>
        <end position="1134"/>
    </location>
</feature>
<feature type="compositionally biased region" description="Low complexity" evidence="7">
    <location>
        <begin position="1292"/>
        <end position="1308"/>
    </location>
</feature>
<dbReference type="EMBL" id="PZQS01000009">
    <property type="protein sequence ID" value="PVD25332.1"/>
    <property type="molecule type" value="Genomic_DNA"/>
</dbReference>
<feature type="compositionally biased region" description="Low complexity" evidence="7">
    <location>
        <begin position="1368"/>
        <end position="1382"/>
    </location>
</feature>
<feature type="region of interest" description="Disordered" evidence="7">
    <location>
        <begin position="1056"/>
        <end position="1134"/>
    </location>
</feature>
<feature type="compositionally biased region" description="Polar residues" evidence="7">
    <location>
        <begin position="1383"/>
        <end position="1394"/>
    </location>
</feature>
<feature type="region of interest" description="Disordered" evidence="7">
    <location>
        <begin position="1292"/>
        <end position="1397"/>
    </location>
</feature>
<keyword evidence="6" id="KW-0325">Glycoprotein</keyword>
<sequence>MVSVTGFDLLDDCRSPTRAMQYALDYMDIYNRCGDNQYNTTLRLGLVGPSRSSTAEEVADAMRGFSAPIISPAATVATLTTGDISHPNFFRTVPSDRLQLAAIIQILKQLSWSFVALVYTDDVYGTTGSRMLQEMAVRERICINTSIVITSDPAVMTSVVSQLIGVRARAKDQSLAVVYIGAKDKAENLVFNLKSQRALGFHFIFSDSVSTNLDVFKSGQLPNTNMNLAVGSLTLAPSSVTLRDFEDYLNRKYTSVHNGSDNDTIIASYLKVSGWTWPLQSVSQVSFVPLAVGAIYALAEATRLTHQEVCGNDRGVCAAMVTAVAEGAVLRYMKNLSVNFSAMNADVAPQEFRRIGYILEFDENGDVVPSGEFPDYVVYSYNNELPQPLLKVGNYTGGKLSLDTSQVKMLTTYSQVVQRVQTSVCAGECVECADNGKIPVAHLNGSAVIVGVFSVHVRQGDSPFKAFLHSVQQLRASTGVDFGAVAFDDCYSPLRINTILSTYLSQHVTEEQCGFSVCVDPDQVVGVIGSLSSGSTMAVADFFTPLRVPVISYAASSPDFDDKVNFPFFLRTVPSDDEQAKAMAAVIEEMGWSYVGLLYVNNNYGTKGALAFQRTAAARGICVADPVIISENPSSVDEKDLYDAFIALIEKNVKVVVFFGIDTRMADFLRLVESRGEFGRLLFLASEEWASKDDVLNAGPKAARGSITIKVNNVDTNPQDEDLLRKELLQKVPSRDDPNPWFSEFWQNFFDCNIPGGFNNVFSKDCNPTTRLSSTEVARLLSDQRVKHVMNAVSALGWGLHAAKDEFCEDKFPCSFLRNAKYATKVLDSIKSQVVTVHSLKESVFDDRGNGDIGFSLFNIQKDDLGYTYKLVGSYIPKQGLQLQKEDLRFYTETGRETSQVDAQCSGTLCDHCPQQLTASSPAPQDQTDKGEHMQMAILVILALLLVVCLLLVCGLALSCAYFRRKVQGLTKQLQEQKSEPVYHAVQERQVYGNVMGDMTSVPLPQPQPQYRHDDIRFVNSRSNSPADTLDGRYNPAFTPDGYHRRQLTLDVTAQSSQALMTQRSVAPSDHNATTTTPAPGTAPELPVRQSSMASVTRVKGPTASESEMSQHPYDEMNSTASENAFQSGVASPARTTRVPTFPMTFQNLEAIPLQVMGPANTPDYRQTTPPDYRQQLESPQYHHQQVLIGNHRSPPRQGSEVNSIQYFQMTPTGQLEEMEGDEGGEIMVDTYMLPSQPGMQPGQGTQHLQVFRRQSLSPVSYSESSRSLLLNPDARDLLLQQLLVEKLAQLQQQQNGTPGASGTPSSSNDAAHPGCPTQRPPQHQFPPSRSELQQQESVGASTLYPSSSSCSSDRPQHQQQPNALYTSSSNSRSFSEASSDSTPGHQVASSSPKESPYTILPDVHFARLQDQQSVARPSAWPASGGSDSGRSSGRSRSSGLTFAISEPATPHWTLGSADSLSDNTDQPWEGLQKPPPQAVENLPQNQLQQQQQQQQQDHELQRQRTQTELHKPEEQTPVSEYLGLHVSTV</sequence>
<dbReference type="Pfam" id="PF01094">
    <property type="entry name" value="ANF_receptor"/>
    <property type="match status" value="2"/>
</dbReference>
<evidence type="ECO:0000256" key="8">
    <source>
        <dbReference type="SAM" id="Phobius"/>
    </source>
</evidence>
<evidence type="ECO:0000256" key="3">
    <source>
        <dbReference type="ARBA" id="ARBA00022989"/>
    </source>
</evidence>
<accession>A0A2T7NVZ5</accession>
<dbReference type="InterPro" id="IPR001828">
    <property type="entry name" value="ANF_lig-bd_rcpt"/>
</dbReference>
<feature type="compositionally biased region" description="Polar residues" evidence="7">
    <location>
        <begin position="1358"/>
        <end position="1367"/>
    </location>
</feature>